<dbReference type="GO" id="GO:0020037">
    <property type="term" value="F:heme binding"/>
    <property type="evidence" value="ECO:0007669"/>
    <property type="project" value="InterPro"/>
</dbReference>
<dbReference type="PROSITE" id="PS00678">
    <property type="entry name" value="WD_REPEATS_1"/>
    <property type="match status" value="1"/>
</dbReference>
<dbReference type="InterPro" id="IPR036909">
    <property type="entry name" value="Cyt_c-like_dom_sf"/>
</dbReference>
<keyword evidence="2 4" id="KW-0853">WD repeat</keyword>
<comment type="similarity">
    <text evidence="1">Belongs to the cytochrome c family.</text>
</comment>
<dbReference type="InterPro" id="IPR019775">
    <property type="entry name" value="WD40_repeat_CS"/>
</dbReference>
<dbReference type="Gene3D" id="2.60.120.380">
    <property type="match status" value="1"/>
</dbReference>
<feature type="repeat" description="WD" evidence="4">
    <location>
        <begin position="173"/>
        <end position="214"/>
    </location>
</feature>
<dbReference type="SUPFAM" id="SSF50978">
    <property type="entry name" value="WD40 repeat-like"/>
    <property type="match status" value="1"/>
</dbReference>
<gene>
    <name evidence="6" type="ORF">GBAR_LOCUS9395</name>
</gene>
<keyword evidence="5" id="KW-1133">Transmembrane helix</keyword>
<evidence type="ECO:0000256" key="1">
    <source>
        <dbReference type="ARBA" id="ARBA00006488"/>
    </source>
</evidence>
<dbReference type="SMART" id="SM00320">
    <property type="entry name" value="WD40"/>
    <property type="match status" value="7"/>
</dbReference>
<keyword evidence="7" id="KW-1185">Reference proteome</keyword>
<dbReference type="Proteomes" id="UP001174909">
    <property type="component" value="Unassembled WGS sequence"/>
</dbReference>
<accession>A0AA35WBC4</accession>
<dbReference type="SUPFAM" id="SSF46626">
    <property type="entry name" value="Cytochrome c"/>
    <property type="match status" value="2"/>
</dbReference>
<dbReference type="PANTHER" id="PTHR19879">
    <property type="entry name" value="TRANSCRIPTION INITIATION FACTOR TFIID"/>
    <property type="match status" value="1"/>
</dbReference>
<dbReference type="PRINTS" id="PR00320">
    <property type="entry name" value="GPROTEINBRPT"/>
</dbReference>
<evidence type="ECO:0000256" key="3">
    <source>
        <dbReference type="ARBA" id="ARBA00022737"/>
    </source>
</evidence>
<evidence type="ECO:0000256" key="4">
    <source>
        <dbReference type="PROSITE-ProRule" id="PRU00221"/>
    </source>
</evidence>
<dbReference type="GO" id="GO:0009055">
    <property type="term" value="F:electron transfer activity"/>
    <property type="evidence" value="ECO:0007669"/>
    <property type="project" value="InterPro"/>
</dbReference>
<dbReference type="PROSITE" id="PS50082">
    <property type="entry name" value="WD_REPEATS_2"/>
    <property type="match status" value="3"/>
</dbReference>
<dbReference type="InterPro" id="IPR015943">
    <property type="entry name" value="WD40/YVTN_repeat-like_dom_sf"/>
</dbReference>
<dbReference type="PANTHER" id="PTHR19879:SF9">
    <property type="entry name" value="TRANSCRIPTION INITIATION FACTOR TFIID SUBUNIT 5"/>
    <property type="match status" value="1"/>
</dbReference>
<keyword evidence="5" id="KW-0812">Transmembrane</keyword>
<comment type="caution">
    <text evidence="6">The sequence shown here is derived from an EMBL/GenBank/DDBJ whole genome shotgun (WGS) entry which is preliminary data.</text>
</comment>
<proteinExistence type="inferred from homology"/>
<dbReference type="Pfam" id="PF00400">
    <property type="entry name" value="WD40"/>
    <property type="match status" value="4"/>
</dbReference>
<evidence type="ECO:0000313" key="7">
    <source>
        <dbReference type="Proteomes" id="UP001174909"/>
    </source>
</evidence>
<feature type="repeat" description="WD" evidence="4">
    <location>
        <begin position="215"/>
        <end position="248"/>
    </location>
</feature>
<organism evidence="6 7">
    <name type="scientific">Geodia barretti</name>
    <name type="common">Barrett's horny sponge</name>
    <dbReference type="NCBI Taxonomy" id="519541"/>
    <lineage>
        <taxon>Eukaryota</taxon>
        <taxon>Metazoa</taxon>
        <taxon>Porifera</taxon>
        <taxon>Demospongiae</taxon>
        <taxon>Heteroscleromorpha</taxon>
        <taxon>Tetractinellida</taxon>
        <taxon>Astrophorina</taxon>
        <taxon>Geodiidae</taxon>
        <taxon>Geodia</taxon>
    </lineage>
</organism>
<keyword evidence="5" id="KW-0472">Membrane</keyword>
<dbReference type="Gene3D" id="1.10.760.10">
    <property type="entry name" value="Cytochrome c-like domain"/>
    <property type="match status" value="2"/>
</dbReference>
<name>A0AA35WBC4_GEOBA</name>
<dbReference type="Gene3D" id="2.130.10.10">
    <property type="entry name" value="YVTN repeat-like/Quinoprotein amine dehydrogenase"/>
    <property type="match status" value="2"/>
</dbReference>
<evidence type="ECO:0000256" key="5">
    <source>
        <dbReference type="SAM" id="Phobius"/>
    </source>
</evidence>
<dbReference type="PROSITE" id="PS50294">
    <property type="entry name" value="WD_REPEATS_REGION"/>
    <property type="match status" value="2"/>
</dbReference>
<dbReference type="CDD" id="cd00200">
    <property type="entry name" value="WD40"/>
    <property type="match status" value="1"/>
</dbReference>
<evidence type="ECO:0000313" key="6">
    <source>
        <dbReference type="EMBL" id="CAI8015098.1"/>
    </source>
</evidence>
<dbReference type="InterPro" id="IPR001680">
    <property type="entry name" value="WD40_rpt"/>
</dbReference>
<sequence>MLRTTFVTLRNIVTLIAASYIIFATPLGFADQRLSPIWSLEFSPDGKTLAVGKYQWVELWDLETQSIIHTYEPHAGEVRSLKFAATSNQEPSSLRLYAGGGIPAQNGEIRIWDVASEELINSFEIHGDTIESIALSPSNTTLLTASMDEFSAVIDVTLLEDTEDPIDKQAKWLTQHVGRVLCTLYHPQGTYFVTGSEDKTIKVWNPNTFNVMVNFDANDDAVYSLAYSVDEGVIVSGSADNAVRTWRVTPAGDGEEIAVGRDSLEMTEMTGALVREYNGHQGAVYSVDAALVLPRRANNQAAMIASGSADTSVIIWNLRSGNRYSTFDESTDAVYAVKFSPNAGGQPGTTVEVAIQGSDLDGAHRVIVEGESGITAQLHPAGGEIDDTHKPVFEANCGQCHELRSPSNRSMTPAQWKATVQRMITEKGAEISAEAQTQIVAYLSSAARASAGLTAELSIAPDAPIGLREIRIVGKHGTSTAWPFEVSHTGDIIETESNNDPGSATTIELPSLINGVVNPGGDEDYYVFEGTKGQRCVFSVKAYRLNNISQQFFNPTISVFDAKGVELARSNGFYSLDPLIDITLPDDGPYLLRIRDLLHRGNPDSVYRLTGGVLPYNTYLFPAGGTVPDGRTNRTHLTEETGALSYGPPSPPKTNIIQCVIGGENLPETEWQVKLMADDQPGIKQIRTPYGIFPFVINTHPEDIEKDVERQSTSDEPTTQDIATQFTESEILFETKCSACHELRSPSNRALSAEEWTSTITRMANKENADITPTERDRIIAFVAQEAQRLGELIARQLEHAQHLTTPGAISGRISEPSETDYYRFTISEGTSLGPWWVIFPFDNVDEKGFDTVYPPETEIDFDKEYIGKEGRKIGWYKTNRRGENVFSNVPEDDVTGYALTYLESDRDQNYLLSLGSDDTIKIWVNDKLVFSKYVHRPLRRADDVIQLPVSKGRNKILVKVTNGYGPWGFFADIGGYSLTVSAERLSSPLSPSLTLLDASGQVLANNAGIGGRRNAIIDYSFNQPGEYAVRVEDIAGNGGAGYVYHLDVRPTKPDFAISVTPDNPNIGRGGTVLLGVTLQRRVGFTEPILLSVENLPPGVTASESAILSGTGVTQGYITLTAAPDAELEPRVVQVVGSVTTAAGNEYRRAATPVEVYRIQNNDQTVQRKNVVVSVTETAPIMLSTGLEEVVVTPGSPIDIIVKVDRQNGNRQNLNLTAVGLPFGVRLRRQNTLLRGNQTEGSLTLVPNIVSTGSNELRRNPFIGTQQTHPYTVVINASVGQRIVASSAAIKLWLGSRPDTTQEEPLGGN</sequence>
<protein>
    <submittedName>
        <fullName evidence="6">Uncharacterized WD repeat-containing protein alr2800</fullName>
    </submittedName>
</protein>
<feature type="transmembrane region" description="Helical" evidence="5">
    <location>
        <begin position="12"/>
        <end position="30"/>
    </location>
</feature>
<dbReference type="InterPro" id="IPR020472">
    <property type="entry name" value="WD40_PAC1"/>
</dbReference>
<dbReference type="EMBL" id="CASHTH010001418">
    <property type="protein sequence ID" value="CAI8015098.1"/>
    <property type="molecule type" value="Genomic_DNA"/>
</dbReference>
<dbReference type="InterPro" id="IPR036322">
    <property type="entry name" value="WD40_repeat_dom_sf"/>
</dbReference>
<feature type="repeat" description="WD" evidence="4">
    <location>
        <begin position="303"/>
        <end position="326"/>
    </location>
</feature>
<evidence type="ECO:0000256" key="2">
    <source>
        <dbReference type="ARBA" id="ARBA00022574"/>
    </source>
</evidence>
<reference evidence="6" key="1">
    <citation type="submission" date="2023-03" db="EMBL/GenBank/DDBJ databases">
        <authorList>
            <person name="Steffen K."/>
            <person name="Cardenas P."/>
        </authorList>
    </citation>
    <scope>NUCLEOTIDE SEQUENCE</scope>
</reference>
<keyword evidence="3" id="KW-0677">Repeat</keyword>